<dbReference type="OrthoDB" id="2660049at2759"/>
<dbReference type="AlphaFoldDB" id="A0A1J8PZR2"/>
<evidence type="ECO:0000313" key="2">
    <source>
        <dbReference type="Proteomes" id="UP000183567"/>
    </source>
</evidence>
<protein>
    <submittedName>
        <fullName evidence="1">Uncharacterized protein</fullName>
    </submittedName>
</protein>
<name>A0A1J8PZR2_9AGAM</name>
<organism evidence="1 2">
    <name type="scientific">Rhizopogon vesiculosus</name>
    <dbReference type="NCBI Taxonomy" id="180088"/>
    <lineage>
        <taxon>Eukaryota</taxon>
        <taxon>Fungi</taxon>
        <taxon>Dikarya</taxon>
        <taxon>Basidiomycota</taxon>
        <taxon>Agaricomycotina</taxon>
        <taxon>Agaricomycetes</taxon>
        <taxon>Agaricomycetidae</taxon>
        <taxon>Boletales</taxon>
        <taxon>Suillineae</taxon>
        <taxon>Rhizopogonaceae</taxon>
        <taxon>Rhizopogon</taxon>
    </lineage>
</organism>
<sequence>MDTSTIHLPTHLRNIFSRVLGQERSWFGPPENGERQQHVHVFRDKSDATSQDELSDVVAPLAAAQEVPALTKLGGHCRDYRGRKKNDRITVWWMAI</sequence>
<gene>
    <name evidence="1" type="ORF">AZE42_01579</name>
</gene>
<comment type="caution">
    <text evidence="1">The sequence shown here is derived from an EMBL/GenBank/DDBJ whole genome shotgun (WGS) entry which is preliminary data.</text>
</comment>
<reference evidence="1 2" key="1">
    <citation type="submission" date="2016-03" db="EMBL/GenBank/DDBJ databases">
        <title>Comparative genomics of the ectomycorrhizal sister species Rhizopogon vinicolor and Rhizopogon vesiculosus (Basidiomycota: Boletales) reveals a divergence of the mating type B locus.</title>
        <authorList>
            <person name="Mujic A.B."/>
            <person name="Kuo A."/>
            <person name="Tritt A."/>
            <person name="Lipzen A."/>
            <person name="Chen C."/>
            <person name="Johnson J."/>
            <person name="Sharma A."/>
            <person name="Barry K."/>
            <person name="Grigoriev I.V."/>
            <person name="Spatafora J.W."/>
        </authorList>
    </citation>
    <scope>NUCLEOTIDE SEQUENCE [LARGE SCALE GENOMIC DNA]</scope>
    <source>
        <strain evidence="1 2">AM-OR11-056</strain>
    </source>
</reference>
<dbReference type="EMBL" id="LVVM01003767">
    <property type="protein sequence ID" value="OJA14317.1"/>
    <property type="molecule type" value="Genomic_DNA"/>
</dbReference>
<keyword evidence="2" id="KW-1185">Reference proteome</keyword>
<accession>A0A1J8PZR2</accession>
<evidence type="ECO:0000313" key="1">
    <source>
        <dbReference type="EMBL" id="OJA14317.1"/>
    </source>
</evidence>
<dbReference type="Proteomes" id="UP000183567">
    <property type="component" value="Unassembled WGS sequence"/>
</dbReference>
<proteinExistence type="predicted"/>